<comment type="similarity">
    <text evidence="3">Belongs to the glycosyl hydrolase 16 family.</text>
</comment>
<dbReference type="Gene3D" id="2.60.120.200">
    <property type="match status" value="1"/>
</dbReference>
<evidence type="ECO:0000256" key="7">
    <source>
        <dbReference type="ARBA" id="ARBA00022729"/>
    </source>
</evidence>
<feature type="region of interest" description="Disordered" evidence="16">
    <location>
        <begin position="1"/>
        <end position="64"/>
    </location>
</feature>
<evidence type="ECO:0000256" key="3">
    <source>
        <dbReference type="ARBA" id="ARBA00006865"/>
    </source>
</evidence>
<dbReference type="InterPro" id="IPR050546">
    <property type="entry name" value="Glycosyl_Hydrlase_16"/>
</dbReference>
<evidence type="ECO:0000256" key="13">
    <source>
        <dbReference type="ARBA" id="ARBA00023288"/>
    </source>
</evidence>
<feature type="compositionally biased region" description="Acidic residues" evidence="16">
    <location>
        <begin position="8"/>
        <end position="17"/>
    </location>
</feature>
<feature type="compositionally biased region" description="Low complexity" evidence="16">
    <location>
        <begin position="611"/>
        <end position="629"/>
    </location>
</feature>
<dbReference type="GO" id="GO:0030245">
    <property type="term" value="P:cellulose catabolic process"/>
    <property type="evidence" value="ECO:0007669"/>
    <property type="project" value="UniProtKB-KW"/>
</dbReference>
<evidence type="ECO:0000313" key="18">
    <source>
        <dbReference type="EMBL" id="QKX64679.1"/>
    </source>
</evidence>
<keyword evidence="19" id="KW-1185">Reference proteome</keyword>
<dbReference type="GO" id="GO:0005886">
    <property type="term" value="C:plasma membrane"/>
    <property type="evidence" value="ECO:0007669"/>
    <property type="project" value="UniProtKB-SubCell"/>
</dbReference>
<dbReference type="FunFam" id="2.60.120.200:FF:000114">
    <property type="entry name" value="Probable endo-1,3(4)-beta-glucanase NFIA_089530"/>
    <property type="match status" value="1"/>
</dbReference>
<gene>
    <name evidence="18" type="ORF">TRUGW13939_11855</name>
</gene>
<evidence type="ECO:0000256" key="9">
    <source>
        <dbReference type="ARBA" id="ARBA00023001"/>
    </source>
</evidence>
<evidence type="ECO:0000259" key="17">
    <source>
        <dbReference type="PROSITE" id="PS51762"/>
    </source>
</evidence>
<dbReference type="PANTHER" id="PTHR10963:SF58">
    <property type="entry name" value="ENDO-1,3(4)-BETA-GLUCANASE XGEA"/>
    <property type="match status" value="1"/>
</dbReference>
<dbReference type="EMBL" id="CP055903">
    <property type="protein sequence ID" value="QKX64679.1"/>
    <property type="molecule type" value="Genomic_DNA"/>
</dbReference>
<reference evidence="19" key="1">
    <citation type="submission" date="2020-06" db="EMBL/GenBank/DDBJ databases">
        <title>A chromosome-scale genome assembly of Talaromyces rugulosus W13939.</title>
        <authorList>
            <person name="Wang B."/>
            <person name="Guo L."/>
            <person name="Ye K."/>
            <person name="Wang L."/>
        </authorList>
    </citation>
    <scope>NUCLEOTIDE SEQUENCE [LARGE SCALE GENOMIC DNA]</scope>
    <source>
        <strain evidence="19">W13939</strain>
    </source>
</reference>
<evidence type="ECO:0000256" key="2">
    <source>
        <dbReference type="ARBA" id="ARBA00004609"/>
    </source>
</evidence>
<proteinExistence type="inferred from homology"/>
<organism evidence="18 19">
    <name type="scientific">Talaromyces rugulosus</name>
    <name type="common">Penicillium rugulosum</name>
    <dbReference type="NCBI Taxonomy" id="121627"/>
    <lineage>
        <taxon>Eukaryota</taxon>
        <taxon>Fungi</taxon>
        <taxon>Dikarya</taxon>
        <taxon>Ascomycota</taxon>
        <taxon>Pezizomycotina</taxon>
        <taxon>Eurotiomycetes</taxon>
        <taxon>Eurotiomycetidae</taxon>
        <taxon>Eurotiales</taxon>
        <taxon>Trichocomaceae</taxon>
        <taxon>Talaromyces</taxon>
        <taxon>Talaromyces sect. Islandici</taxon>
    </lineage>
</organism>
<dbReference type="InterPro" id="IPR000757">
    <property type="entry name" value="Beta-glucanase-like"/>
</dbReference>
<protein>
    <recommendedName>
        <fullName evidence="4">endo-1,3(4)-beta-glucanase</fullName>
        <ecNumber evidence="4">3.2.1.6</ecNumber>
    </recommendedName>
</protein>
<keyword evidence="5" id="KW-1003">Cell membrane</keyword>
<feature type="compositionally biased region" description="Polar residues" evidence="16">
    <location>
        <begin position="695"/>
        <end position="706"/>
    </location>
</feature>
<comment type="subcellular location">
    <subcellularLocation>
        <location evidence="2">Cell membrane</location>
        <topology evidence="2">Lipid-anchor</topology>
        <topology evidence="2">GPI-anchor</topology>
    </subcellularLocation>
</comment>
<feature type="domain" description="GH16" evidence="17">
    <location>
        <begin position="286"/>
        <end position="567"/>
    </location>
</feature>
<keyword evidence="11" id="KW-0325">Glycoprotein</keyword>
<evidence type="ECO:0000256" key="11">
    <source>
        <dbReference type="ARBA" id="ARBA00023180"/>
    </source>
</evidence>
<name>A0A7H8RDW8_TALRU</name>
<keyword evidence="13" id="KW-0449">Lipoprotein</keyword>
<evidence type="ECO:0000256" key="1">
    <source>
        <dbReference type="ARBA" id="ARBA00000124"/>
    </source>
</evidence>
<dbReference type="InterPro" id="IPR013320">
    <property type="entry name" value="ConA-like_dom_sf"/>
</dbReference>
<dbReference type="SUPFAM" id="SSF49899">
    <property type="entry name" value="Concanavalin A-like lectins/glucanases"/>
    <property type="match status" value="1"/>
</dbReference>
<keyword evidence="7" id="KW-0732">Signal</keyword>
<evidence type="ECO:0000313" key="19">
    <source>
        <dbReference type="Proteomes" id="UP000509510"/>
    </source>
</evidence>
<accession>A0A7H8RDW8</accession>
<evidence type="ECO:0000256" key="12">
    <source>
        <dbReference type="ARBA" id="ARBA00023277"/>
    </source>
</evidence>
<keyword evidence="15" id="KW-0624">Polysaccharide degradation</keyword>
<dbReference type="RefSeq" id="XP_035350852.1">
    <property type="nucleotide sequence ID" value="XM_035494959.1"/>
</dbReference>
<evidence type="ECO:0000256" key="14">
    <source>
        <dbReference type="ARBA" id="ARBA00023295"/>
    </source>
</evidence>
<evidence type="ECO:0000256" key="4">
    <source>
        <dbReference type="ARBA" id="ARBA00012599"/>
    </source>
</evidence>
<keyword evidence="12" id="KW-0119">Carbohydrate metabolism</keyword>
<dbReference type="PANTHER" id="PTHR10963">
    <property type="entry name" value="GLYCOSYL HYDROLASE-RELATED"/>
    <property type="match status" value="1"/>
</dbReference>
<evidence type="ECO:0000256" key="5">
    <source>
        <dbReference type="ARBA" id="ARBA00022475"/>
    </source>
</evidence>
<keyword evidence="6" id="KW-0336">GPI-anchor</keyword>
<dbReference type="CDD" id="cd02181">
    <property type="entry name" value="GH16_fungal_Lam16A_glucanase"/>
    <property type="match status" value="1"/>
</dbReference>
<evidence type="ECO:0000256" key="10">
    <source>
        <dbReference type="ARBA" id="ARBA00023136"/>
    </source>
</evidence>
<dbReference type="GO" id="GO:0052861">
    <property type="term" value="F:endo-1,3(4)-beta-glucanase activity"/>
    <property type="evidence" value="ECO:0007669"/>
    <property type="project" value="UniProtKB-EC"/>
</dbReference>
<dbReference type="GeneID" id="55999331"/>
<dbReference type="KEGG" id="trg:TRUGW13939_11855"/>
<feature type="region of interest" description="Disordered" evidence="16">
    <location>
        <begin position="610"/>
        <end position="629"/>
    </location>
</feature>
<evidence type="ECO:0000256" key="8">
    <source>
        <dbReference type="ARBA" id="ARBA00022801"/>
    </source>
</evidence>
<dbReference type="GO" id="GO:0098552">
    <property type="term" value="C:side of membrane"/>
    <property type="evidence" value="ECO:0007669"/>
    <property type="project" value="UniProtKB-KW"/>
</dbReference>
<evidence type="ECO:0000256" key="6">
    <source>
        <dbReference type="ARBA" id="ARBA00022622"/>
    </source>
</evidence>
<keyword evidence="14" id="KW-0326">Glycosidase</keyword>
<keyword evidence="8" id="KW-0378">Hydrolase</keyword>
<keyword evidence="10" id="KW-0472">Membrane</keyword>
<dbReference type="OrthoDB" id="192832at2759"/>
<evidence type="ECO:0000256" key="16">
    <source>
        <dbReference type="SAM" id="MobiDB-lite"/>
    </source>
</evidence>
<feature type="region of interest" description="Disordered" evidence="16">
    <location>
        <begin position="672"/>
        <end position="718"/>
    </location>
</feature>
<dbReference type="AlphaFoldDB" id="A0A7H8RDW8"/>
<keyword evidence="9" id="KW-0136">Cellulose degradation</keyword>
<dbReference type="PROSITE" id="PS51762">
    <property type="entry name" value="GH16_2"/>
    <property type="match status" value="1"/>
</dbReference>
<feature type="compositionally biased region" description="Low complexity" evidence="16">
    <location>
        <begin position="672"/>
        <end position="694"/>
    </location>
</feature>
<evidence type="ECO:0000256" key="15">
    <source>
        <dbReference type="ARBA" id="ARBA00023326"/>
    </source>
</evidence>
<comment type="catalytic activity">
    <reaction evidence="1">
        <text>Endohydrolysis of (1-&gt;3)- or (1-&gt;4)-linkages in beta-D-glucans when the glucose residue whose reducing group is involved in the linkage to be hydrolyzed is itself substituted at C-3.</text>
        <dbReference type="EC" id="3.2.1.6"/>
    </reaction>
</comment>
<dbReference type="Proteomes" id="UP000509510">
    <property type="component" value="Chromosome VI"/>
</dbReference>
<dbReference type="Pfam" id="PF26113">
    <property type="entry name" value="GH16_XgeA"/>
    <property type="match status" value="1"/>
</dbReference>
<dbReference type="EC" id="3.2.1.6" evidence="4"/>
<sequence length="907" mass="96535">MTTRIEREGDDSYEATNDEAPIPSSPVDDSYTTSATEAMPVQRDGTEFADPMQPPESNSDEQLATDEREAIDQSNVLPGDRLRHARARGPYSEGANEDELPAAFPVELRIMIYSYLLILKDPIDPMSDRIPHQRSKLHAQVLSTNSQIYRESRSVLYSQNCFVFMIWSIVWIDAFFDQIGRENASYIRSVLVDFREVCRFGSKVTLEQPSAAGLDRIQRDCTSLKTIVVEAFVLNRVPLWKDSQDTTRALSIMDARFRAFPTLPEINVEVYDYNPVGVDIRREIESSWMEIEYKTSVGALALALTVSPAAATSYSLLHNFDASNFFQNFSLTTGTDPTHGFVDYVDYDTAHSSGLAAIKSGNVYLGVDHTNTYSSGGRPSTRVESNVYFDHGLLIADFAHIPAGACGVWPAFWTVGKSWPADGEIDVIEGVNKQANNQMALHTQGDCQITSKDQTGSTTAPQCSLSAGTEGCEIQGVKGSYGDAFNAGGGGVYAIEWTSKFIKIWSFARDEIPASVTAGKPDSAEFGTPMGNFQGSCNVGDEFKEQRIIINTDFCGDWAGSVFAQSECPLSDKSDGTASCQAYVGNNPTAFADAYWEIKSIQIYEQGAPATSKPTTTVKPTTVEPTTIKPTTVKPTTVESATEKHTSVAPTTEPITTTTTLHSTSTFTHTVFRSQPSSPVHKPSTTPSTSPCTSQAKSTITVTSFTTPPPSIEASATPSSKLTTTTIVTTSFVDVCPSGYTTKVVTHTVTYCPADATSGGVPPGFTTTAKACPTGCGSKPTTVIVTVPTGTGTVTDVAPETSLVAAVTTQPASVPASIPASIHTSVAPASVPVSVPASIPLVSSPSLPAPPARTPASSVAIPSVVTPTTFPGSSTATAVNPAFTGAASTSKPFIAGCLVAVIAVFLV</sequence>